<comment type="caution">
    <text evidence="2">The sequence shown here is derived from an EMBL/GenBank/DDBJ whole genome shotgun (WGS) entry which is preliminary data.</text>
</comment>
<evidence type="ECO:0000313" key="2">
    <source>
        <dbReference type="EMBL" id="KAG7372447.1"/>
    </source>
</evidence>
<dbReference type="AlphaFoldDB" id="A0A9K3Q5P7"/>
<accession>A0A9K3Q5P7</accession>
<protein>
    <submittedName>
        <fullName evidence="2">Uncharacterized protein</fullName>
    </submittedName>
</protein>
<reference evidence="2" key="1">
    <citation type="journal article" date="2021" name="Sci. Rep.">
        <title>Diploid genomic architecture of Nitzschia inconspicua, an elite biomass production diatom.</title>
        <authorList>
            <person name="Oliver A."/>
            <person name="Podell S."/>
            <person name="Pinowska A."/>
            <person name="Traller J.C."/>
            <person name="Smith S.R."/>
            <person name="McClure R."/>
            <person name="Beliaev A."/>
            <person name="Bohutskyi P."/>
            <person name="Hill E.A."/>
            <person name="Rabines A."/>
            <person name="Zheng H."/>
            <person name="Allen L.Z."/>
            <person name="Kuo A."/>
            <person name="Grigoriev I.V."/>
            <person name="Allen A.E."/>
            <person name="Hazlebeck D."/>
            <person name="Allen E.E."/>
        </authorList>
    </citation>
    <scope>NUCLEOTIDE SEQUENCE</scope>
    <source>
        <strain evidence="2">Hildebrandi</strain>
    </source>
</reference>
<reference evidence="2" key="2">
    <citation type="submission" date="2021-04" db="EMBL/GenBank/DDBJ databases">
        <authorList>
            <person name="Podell S."/>
        </authorList>
    </citation>
    <scope>NUCLEOTIDE SEQUENCE</scope>
    <source>
        <strain evidence="2">Hildebrandi</strain>
    </source>
</reference>
<evidence type="ECO:0000313" key="3">
    <source>
        <dbReference type="Proteomes" id="UP000693970"/>
    </source>
</evidence>
<name>A0A9K3Q5P7_9STRA</name>
<organism evidence="2 3">
    <name type="scientific">Nitzschia inconspicua</name>
    <dbReference type="NCBI Taxonomy" id="303405"/>
    <lineage>
        <taxon>Eukaryota</taxon>
        <taxon>Sar</taxon>
        <taxon>Stramenopiles</taxon>
        <taxon>Ochrophyta</taxon>
        <taxon>Bacillariophyta</taxon>
        <taxon>Bacillariophyceae</taxon>
        <taxon>Bacillariophycidae</taxon>
        <taxon>Bacillariales</taxon>
        <taxon>Bacillariaceae</taxon>
        <taxon>Nitzschia</taxon>
    </lineage>
</organism>
<proteinExistence type="predicted"/>
<keyword evidence="1" id="KW-0732">Signal</keyword>
<sequence>MKAPLLFISILTVATARRSVPIFPMAPKPDLSPYGPTKMGTWGLPNVEKKEVKEVKRTVKMEPRKCSEEKHCGPWGVHSVHELEEIMGLE</sequence>
<feature type="chain" id="PRO_5039935521" evidence="1">
    <location>
        <begin position="17"/>
        <end position="90"/>
    </location>
</feature>
<keyword evidence="3" id="KW-1185">Reference proteome</keyword>
<gene>
    <name evidence="2" type="ORF">IV203_018590</name>
</gene>
<feature type="signal peptide" evidence="1">
    <location>
        <begin position="1"/>
        <end position="16"/>
    </location>
</feature>
<evidence type="ECO:0000256" key="1">
    <source>
        <dbReference type="SAM" id="SignalP"/>
    </source>
</evidence>
<dbReference type="Proteomes" id="UP000693970">
    <property type="component" value="Unassembled WGS sequence"/>
</dbReference>
<dbReference type="EMBL" id="JAGRRH010000003">
    <property type="protein sequence ID" value="KAG7372447.1"/>
    <property type="molecule type" value="Genomic_DNA"/>
</dbReference>